<gene>
    <name evidence="1" type="ORF">MNBD_GAMMA01-508</name>
</gene>
<name>A0A3B0V4Z1_9ZZZZ</name>
<accession>A0A3B0V4Z1</accession>
<proteinExistence type="predicted"/>
<evidence type="ECO:0000313" key="1">
    <source>
        <dbReference type="EMBL" id="VAW35443.1"/>
    </source>
</evidence>
<dbReference type="AlphaFoldDB" id="A0A3B0V4Z1"/>
<protein>
    <recommendedName>
        <fullName evidence="2">Addiction module component</fullName>
    </recommendedName>
</protein>
<reference evidence="1" key="1">
    <citation type="submission" date="2018-06" db="EMBL/GenBank/DDBJ databases">
        <authorList>
            <person name="Zhirakovskaya E."/>
        </authorList>
    </citation>
    <scope>NUCLEOTIDE SEQUENCE</scope>
</reference>
<sequence>MTASLQLNNMSFAEKIQTMELLWDDLCKAPEQLESPAWHLDELNHREQMVKEGKAEYIDLDAVKKEISKAIE</sequence>
<dbReference type="InterPro" id="IPR013406">
    <property type="entry name" value="CHP02574_addiction_mod"/>
</dbReference>
<dbReference type="EMBL" id="UOEW01000101">
    <property type="protein sequence ID" value="VAW35443.1"/>
    <property type="molecule type" value="Genomic_DNA"/>
</dbReference>
<evidence type="ECO:0008006" key="2">
    <source>
        <dbReference type="Google" id="ProtNLM"/>
    </source>
</evidence>
<organism evidence="1">
    <name type="scientific">hydrothermal vent metagenome</name>
    <dbReference type="NCBI Taxonomy" id="652676"/>
    <lineage>
        <taxon>unclassified sequences</taxon>
        <taxon>metagenomes</taxon>
        <taxon>ecological metagenomes</taxon>
    </lineage>
</organism>
<dbReference type="Pfam" id="PF09720">
    <property type="entry name" value="Unstab_antitox"/>
    <property type="match status" value="1"/>
</dbReference>